<dbReference type="EMBL" id="LAZR01054510">
    <property type="protein sequence ID" value="KKK78394.1"/>
    <property type="molecule type" value="Genomic_DNA"/>
</dbReference>
<proteinExistence type="predicted"/>
<feature type="non-terminal residue" evidence="1">
    <location>
        <position position="1"/>
    </location>
</feature>
<name>A0A0F9AIY0_9ZZZZ</name>
<reference evidence="1" key="1">
    <citation type="journal article" date="2015" name="Nature">
        <title>Complex archaea that bridge the gap between prokaryotes and eukaryotes.</title>
        <authorList>
            <person name="Spang A."/>
            <person name="Saw J.H."/>
            <person name="Jorgensen S.L."/>
            <person name="Zaremba-Niedzwiedzka K."/>
            <person name="Martijn J."/>
            <person name="Lind A.E."/>
            <person name="van Eijk R."/>
            <person name="Schleper C."/>
            <person name="Guy L."/>
            <person name="Ettema T.J."/>
        </authorList>
    </citation>
    <scope>NUCLEOTIDE SEQUENCE</scope>
</reference>
<organism evidence="1">
    <name type="scientific">marine sediment metagenome</name>
    <dbReference type="NCBI Taxonomy" id="412755"/>
    <lineage>
        <taxon>unclassified sequences</taxon>
        <taxon>metagenomes</taxon>
        <taxon>ecological metagenomes</taxon>
    </lineage>
</organism>
<gene>
    <name evidence="1" type="ORF">LCGC14_2844030</name>
</gene>
<sequence length="160" mass="18501">GSLRPDGLDDELHAGLPRQSAALAGVAVHAAADDVGPRGRSTAARKRIKFEHRLVLANWMLDLFGVQTFEGLAKNMRDPDFEGFNEDNVSRFHQCLKLLFDRPELPHDLLLAYDENIVRHWKTITERRNHTQGQKLHPKYFQYLCLVFTEIYLDRYFRPG</sequence>
<accession>A0A0F9AIY0</accession>
<dbReference type="AlphaFoldDB" id="A0A0F9AIY0"/>
<comment type="caution">
    <text evidence="1">The sequence shown here is derived from an EMBL/GenBank/DDBJ whole genome shotgun (WGS) entry which is preliminary data.</text>
</comment>
<evidence type="ECO:0000313" key="1">
    <source>
        <dbReference type="EMBL" id="KKK78394.1"/>
    </source>
</evidence>
<protein>
    <submittedName>
        <fullName evidence="1">Uncharacterized protein</fullName>
    </submittedName>
</protein>